<dbReference type="InterPro" id="IPR001599">
    <property type="entry name" value="Macroglobln_a2"/>
</dbReference>
<dbReference type="SMART" id="SM00643">
    <property type="entry name" value="C345C"/>
    <property type="match status" value="1"/>
</dbReference>
<name>A0A3Q3MGX7_9TELE</name>
<dbReference type="Gene3D" id="1.50.10.20">
    <property type="match status" value="1"/>
</dbReference>
<evidence type="ECO:0000256" key="8">
    <source>
        <dbReference type="ARBA" id="ARBA00023180"/>
    </source>
</evidence>
<dbReference type="PANTHER" id="PTHR11412">
    <property type="entry name" value="MACROGLOBULIN / COMPLEMENT"/>
    <property type="match status" value="1"/>
</dbReference>
<feature type="domain" description="Anaphylatoxin-like" evidence="10">
    <location>
        <begin position="663"/>
        <end position="701"/>
    </location>
</feature>
<dbReference type="InterPro" id="IPR041555">
    <property type="entry name" value="MG3"/>
</dbReference>
<dbReference type="InterPro" id="IPR008930">
    <property type="entry name" value="Terpenoid_cyclase/PrenylTrfase"/>
</dbReference>
<dbReference type="Gene3D" id="2.60.40.10">
    <property type="entry name" value="Immunoglobulins"/>
    <property type="match status" value="2"/>
</dbReference>
<dbReference type="PANTHER" id="PTHR11412:SF144">
    <property type="entry name" value="COMPLEMENT C4-B"/>
    <property type="match status" value="1"/>
</dbReference>
<dbReference type="Proteomes" id="UP000261640">
    <property type="component" value="Unplaced"/>
</dbReference>
<dbReference type="PROSITE" id="PS50189">
    <property type="entry name" value="NTR"/>
    <property type="match status" value="1"/>
</dbReference>
<dbReference type="PROSITE" id="PS01178">
    <property type="entry name" value="ANAPHYLATOXIN_2"/>
    <property type="match status" value="1"/>
</dbReference>
<dbReference type="CDD" id="cd00017">
    <property type="entry name" value="ANATO"/>
    <property type="match status" value="1"/>
</dbReference>
<dbReference type="GO" id="GO:0006956">
    <property type="term" value="P:complement activation"/>
    <property type="evidence" value="ECO:0007669"/>
    <property type="project" value="TreeGrafter"/>
</dbReference>
<comment type="similarity">
    <text evidence="2">Belongs to the protease inhibitor I39 (alpha-2-macroglobulin) family.</text>
</comment>
<keyword evidence="8" id="KW-0325">Glycoprotein</keyword>
<feature type="domain" description="NTR" evidence="11">
    <location>
        <begin position="1535"/>
        <end position="1690"/>
    </location>
</feature>
<dbReference type="FunFam" id="2.60.40.10:FF:000155">
    <property type="entry name" value="complement C3 isoform X1"/>
    <property type="match status" value="1"/>
</dbReference>
<evidence type="ECO:0000313" key="12">
    <source>
        <dbReference type="Ensembl" id="ENSMAMP00000022086.2"/>
    </source>
</evidence>
<dbReference type="SMART" id="SM01360">
    <property type="entry name" value="A2M"/>
    <property type="match status" value="1"/>
</dbReference>
<dbReference type="InterPro" id="IPR011625">
    <property type="entry name" value="A2M_N_BRD"/>
</dbReference>
<dbReference type="Gene3D" id="1.20.91.20">
    <property type="entry name" value="Anaphylotoxins (complement system)"/>
    <property type="match status" value="1"/>
</dbReference>
<evidence type="ECO:0000256" key="7">
    <source>
        <dbReference type="ARBA" id="ARBA00023157"/>
    </source>
</evidence>
<dbReference type="InterPro" id="IPR009048">
    <property type="entry name" value="A-macroglobulin_rcpt-bd"/>
</dbReference>
<accession>A0A3Q3MGX7</accession>
<sequence>MNEPICCYFCIFLFLCSFFISAPRFFHVGVKEKVLVQMGKHHLNTVVTLYLEHETTNTLVSEKKGVECKNESDIKLVELKINKEIMDRLPWRDGRTYLTLVAESQTLTQRKSTKVMVSKHRGYIFIQTDQPMYNPTQQVKYRIFTLDHSFRPHKEMIHISVINAAGNRIMQSLKSAEGGILKDTITIPDVSKTGTWKITAHYDGDEENTVSREFQVKKFVLPSFEVNIAMEQNYILLDAKQFDFTISAMYVYGEKVEGAYHCQVGVVKRRGQNINPVFIRTLVLTGSVKNGTAKLSLNTENINKEVHNQMNGSLSDLQQRGAQIYLRVHVTNIRSGEIQEAEVFLPIVSHKYTIDLSRTRSHFLPGYPLDVVVVLRLPDGSPAAGVPIKINVPVSTDKSFQGTTDQEGAVFCPFNMGTGTQTNIEVKQKKIISRFSSPSNSYLYLSFTNKVYSVNDFFTVTFNTLNGPTDKFIYSVVISRGILMKNESHPMGSSFKHKVLITPDMVPSFRLIGYFYSQNGDVVADSAWVDVRDECEIKVNVQQKGPFEPGKLSKLEFDLHGQRAKVALLAVDKAFYALNADNKLTSKQVFSAMQSYDLGCSYGGGADSASVVTHAGLSFVSLTQSVWKKECDSQGARQRRSVDLQQGMMAFKSNFTEGRLQECCEPGFAVIPMRLTCQERAKRVSLLNTDQACTDAFLKCCLEGERLRKEKMKEDAVKELGRTASTADIEEFFLYSAAQYIRRFFPPSFAFTEFEINGKGQYSLALPDSITTWEVQVATLSADTGFCVVKPSEVRAFRRTFVSLRLPYSVKKYEQLSISPIIYNYGDDPLQVAVHMEQTEGLCSPGSATTTAFVNITVAQQSSKFVSFSAVPMKTGKIPIKIRLYDIEDESGIDAVEKSLNVWTEGIEMRDEITEVVKLDGKSPKSLTFDGTLPDGTVPDSKNNIFISLEGDGFGSSQVKNLLSPEKVARLIVLPTGCLEQTMVGLVPTALAVRYLDQSDQWVDQPAGARDDALNHIEQSYIRIFTYKKPNGSYGPWASESSSNWLTALVVKVLSLIAERQTTAFGQQGRLGRAVPLGQIRHPVSYLVSAQNNDGSFTDPYPVLHRGILKDKDRDSSRTAFITLALNRSLQFLEPEGRSVAEAAISRSTTYLLSNFEELQHPYAVAITACCLSVCLPKETDLTHVWIKLQTMATRGKNGCYLWTTNPSETNQKQADAITVETSTYALLAAVGFRKSEWASKAACWLTSQENYSGGYKSSQDTIMALEALSEYELSRSSSPEVNVIADFTVRGKKEMAKLELENKKQRVETDLKKLVGNEIVVELTGKGQAKLKLIKAYHLLDAKDNCDKLSISVAVEGKVQYTDTVQENYDYYDYDYKEMETRVSRSAPEWFDAHTRNRRETDNISSDETVTYRVCVSHSLNSSLTGMAIADITLLSGFEAKTQNLDLLKEPPEQYISHYETSHGRVLLYFNQLFAHEECISFDATQTVPIGLLQPAPAVFYDYYEPSEKCTVFYSAPQRSKLVSKLCSEDVCQCAERPCHKIQATFKLNERNRRITKSDRMQHACFLPTVDYAYIVHVVDVSVKSNFELYKTNVTEVLKSHGDKLVSENSVRVFAKRYQCKEQLHLGKKYLIMGKDGSTTDSNGKMQYLLESNTWVEQRPASEQCKKSAHRFACSGFSEFVDEYKINGCRQ</sequence>
<keyword evidence="3" id="KW-0964">Secreted</keyword>
<dbReference type="InterPro" id="IPR001134">
    <property type="entry name" value="Netrin_domain"/>
</dbReference>
<evidence type="ECO:0000256" key="4">
    <source>
        <dbReference type="ARBA" id="ARBA00022690"/>
    </source>
</evidence>
<dbReference type="SUPFAM" id="SSF47686">
    <property type="entry name" value="Anaphylotoxins (complement system)"/>
    <property type="match status" value="1"/>
</dbReference>
<proteinExistence type="inferred from homology"/>
<dbReference type="GO" id="GO:0005615">
    <property type="term" value="C:extracellular space"/>
    <property type="evidence" value="ECO:0007669"/>
    <property type="project" value="InterPro"/>
</dbReference>
<dbReference type="Pfam" id="PF01759">
    <property type="entry name" value="NTR"/>
    <property type="match status" value="1"/>
</dbReference>
<dbReference type="InterPro" id="IPR050473">
    <property type="entry name" value="A2M/Complement_sys"/>
</dbReference>
<evidence type="ECO:0000256" key="1">
    <source>
        <dbReference type="ARBA" id="ARBA00004613"/>
    </source>
</evidence>
<protein>
    <submittedName>
        <fullName evidence="12">Complement C4B (Chido/Rodgers blood group)</fullName>
    </submittedName>
</protein>
<dbReference type="CDD" id="cd02896">
    <property type="entry name" value="complement_C3_C4_C5"/>
    <property type="match status" value="1"/>
</dbReference>
<evidence type="ECO:0000256" key="2">
    <source>
        <dbReference type="ARBA" id="ARBA00010952"/>
    </source>
</evidence>
<dbReference type="GeneTree" id="ENSGT00940000155739"/>
<feature type="signal peptide" evidence="9">
    <location>
        <begin position="1"/>
        <end position="22"/>
    </location>
</feature>
<keyword evidence="7" id="KW-1015">Disulfide bond</keyword>
<evidence type="ECO:0000256" key="5">
    <source>
        <dbReference type="ARBA" id="ARBA00022729"/>
    </source>
</evidence>
<dbReference type="GO" id="GO:0004867">
    <property type="term" value="F:serine-type endopeptidase inhibitor activity"/>
    <property type="evidence" value="ECO:0007669"/>
    <property type="project" value="UniProtKB-KW"/>
</dbReference>
<dbReference type="Pfam" id="PF17791">
    <property type="entry name" value="MG3"/>
    <property type="match status" value="1"/>
</dbReference>
<evidence type="ECO:0000256" key="6">
    <source>
        <dbReference type="ARBA" id="ARBA00022900"/>
    </source>
</evidence>
<dbReference type="Pfam" id="PF07677">
    <property type="entry name" value="A2M_recep"/>
    <property type="match status" value="1"/>
</dbReference>
<dbReference type="SUPFAM" id="SSF50242">
    <property type="entry name" value="TIMP-like"/>
    <property type="match status" value="1"/>
</dbReference>
<dbReference type="InterPro" id="IPR036595">
    <property type="entry name" value="A-macroglobulin_rcpt-bd_sf"/>
</dbReference>
<dbReference type="InParanoid" id="A0A3Q3MGX7"/>
<dbReference type="InterPro" id="IPR002890">
    <property type="entry name" value="MG2"/>
</dbReference>
<dbReference type="FunFam" id="2.40.50.120:FF:000013">
    <property type="entry name" value="Complement C3"/>
    <property type="match status" value="1"/>
</dbReference>
<dbReference type="STRING" id="205130.ENSMAMP00000022086"/>
<keyword evidence="4" id="KW-0646">Protease inhibitor</keyword>
<organism evidence="12 13">
    <name type="scientific">Mastacembelus armatus</name>
    <name type="common">zig-zag eel</name>
    <dbReference type="NCBI Taxonomy" id="205130"/>
    <lineage>
        <taxon>Eukaryota</taxon>
        <taxon>Metazoa</taxon>
        <taxon>Chordata</taxon>
        <taxon>Craniata</taxon>
        <taxon>Vertebrata</taxon>
        <taxon>Euteleostomi</taxon>
        <taxon>Actinopterygii</taxon>
        <taxon>Neopterygii</taxon>
        <taxon>Teleostei</taxon>
        <taxon>Neoteleostei</taxon>
        <taxon>Acanthomorphata</taxon>
        <taxon>Anabantaria</taxon>
        <taxon>Synbranchiformes</taxon>
        <taxon>Mastacembelidae</taxon>
        <taxon>Mastacembelus</taxon>
    </lineage>
</organism>
<dbReference type="SMART" id="SM01359">
    <property type="entry name" value="A2M_N_2"/>
    <property type="match status" value="1"/>
</dbReference>
<dbReference type="FunFam" id="2.60.40.1930:FF:000001">
    <property type="entry name" value="CD109 isoform 3"/>
    <property type="match status" value="1"/>
</dbReference>
<reference evidence="12" key="2">
    <citation type="submission" date="2025-09" db="UniProtKB">
        <authorList>
            <consortium name="Ensembl"/>
        </authorList>
    </citation>
    <scope>IDENTIFICATION</scope>
</reference>
<dbReference type="InterPro" id="IPR041425">
    <property type="entry name" value="C3/4/5_MG1"/>
</dbReference>
<dbReference type="InterPro" id="IPR047565">
    <property type="entry name" value="Alpha-macroglob_thiol-ester_cl"/>
</dbReference>
<dbReference type="InterPro" id="IPR040839">
    <property type="entry name" value="MG4"/>
</dbReference>
<dbReference type="InterPro" id="IPR011626">
    <property type="entry name" value="Alpha-macroglobulin_TED"/>
</dbReference>
<dbReference type="Pfam" id="PF01835">
    <property type="entry name" value="MG2"/>
    <property type="match status" value="1"/>
</dbReference>
<dbReference type="Gene3D" id="2.60.40.1940">
    <property type="match status" value="1"/>
</dbReference>
<dbReference type="SMART" id="SM01361">
    <property type="entry name" value="A2M_recep"/>
    <property type="match status" value="1"/>
</dbReference>
<evidence type="ECO:0000313" key="13">
    <source>
        <dbReference type="Proteomes" id="UP000261640"/>
    </source>
</evidence>
<dbReference type="SUPFAM" id="SSF48239">
    <property type="entry name" value="Terpenoid cyclases/Protein prenyltransferases"/>
    <property type="match status" value="1"/>
</dbReference>
<dbReference type="Pfam" id="PF07703">
    <property type="entry name" value="A2M_BRD"/>
    <property type="match status" value="1"/>
</dbReference>
<evidence type="ECO:0000256" key="3">
    <source>
        <dbReference type="ARBA" id="ARBA00022525"/>
    </source>
</evidence>
<dbReference type="Pfam" id="PF07678">
    <property type="entry name" value="TED_complement"/>
    <property type="match status" value="1"/>
</dbReference>
<dbReference type="SMART" id="SM00104">
    <property type="entry name" value="ANATO"/>
    <property type="match status" value="1"/>
</dbReference>
<evidence type="ECO:0000259" key="10">
    <source>
        <dbReference type="PROSITE" id="PS01178"/>
    </source>
</evidence>
<dbReference type="Gene3D" id="2.60.120.1540">
    <property type="match status" value="1"/>
</dbReference>
<dbReference type="Gene3D" id="2.60.40.1930">
    <property type="match status" value="3"/>
</dbReference>
<dbReference type="Pfam" id="PF00207">
    <property type="entry name" value="A2M"/>
    <property type="match status" value="1"/>
</dbReference>
<keyword evidence="6" id="KW-0722">Serine protease inhibitor</keyword>
<dbReference type="Gene3D" id="2.40.50.120">
    <property type="match status" value="1"/>
</dbReference>
<dbReference type="Ensembl" id="ENSMAMT00000022646.2">
    <property type="protein sequence ID" value="ENSMAMP00000022086.2"/>
    <property type="gene ID" value="ENSMAMG00000014759.2"/>
</dbReference>
<keyword evidence="5 9" id="KW-0732">Signal</keyword>
<dbReference type="InterPro" id="IPR008993">
    <property type="entry name" value="TIMP-like_OB-fold"/>
</dbReference>
<dbReference type="Gene3D" id="6.20.50.160">
    <property type="match status" value="1"/>
</dbReference>
<dbReference type="Pfam" id="PF17789">
    <property type="entry name" value="MG4"/>
    <property type="match status" value="1"/>
</dbReference>
<comment type="subcellular location">
    <subcellularLocation>
        <location evidence="1">Secreted</location>
    </subcellularLocation>
</comment>
<dbReference type="Pfam" id="PF01821">
    <property type="entry name" value="ANATO"/>
    <property type="match status" value="1"/>
</dbReference>
<dbReference type="FunFam" id="2.60.40.690:FF:000002">
    <property type="entry name" value="Complement C4 isoform-A"/>
    <property type="match status" value="1"/>
</dbReference>
<dbReference type="Gene3D" id="2.60.40.690">
    <property type="entry name" value="Alpha-macroglobulin, receptor-binding domain"/>
    <property type="match status" value="1"/>
</dbReference>
<dbReference type="Gene3D" id="2.20.130.20">
    <property type="match status" value="1"/>
</dbReference>
<dbReference type="InterPro" id="IPR013783">
    <property type="entry name" value="Ig-like_fold"/>
</dbReference>
<dbReference type="Pfam" id="PF17790">
    <property type="entry name" value="MG1"/>
    <property type="match status" value="1"/>
</dbReference>
<dbReference type="SMART" id="SM01419">
    <property type="entry name" value="Thiol-ester_cl"/>
    <property type="match status" value="1"/>
</dbReference>
<dbReference type="InterPro" id="IPR000020">
    <property type="entry name" value="Anaphylatoxin/fibulin"/>
</dbReference>
<keyword evidence="13" id="KW-1185">Reference proteome</keyword>
<dbReference type="InterPro" id="IPR018933">
    <property type="entry name" value="Netrin_module_non-TIMP"/>
</dbReference>
<dbReference type="InterPro" id="IPR018081">
    <property type="entry name" value="Anaphylatoxin_comp_syst"/>
</dbReference>
<evidence type="ECO:0000259" key="11">
    <source>
        <dbReference type="PROSITE" id="PS50189"/>
    </source>
</evidence>
<dbReference type="SUPFAM" id="SSF49410">
    <property type="entry name" value="Alpha-macroglobulin receptor domain"/>
    <property type="match status" value="1"/>
</dbReference>
<feature type="chain" id="PRO_5030081484" evidence="9">
    <location>
        <begin position="23"/>
        <end position="1692"/>
    </location>
</feature>
<reference evidence="12" key="1">
    <citation type="submission" date="2025-08" db="UniProtKB">
        <authorList>
            <consortium name="Ensembl"/>
        </authorList>
    </citation>
    <scope>IDENTIFICATION</scope>
</reference>
<evidence type="ECO:0000256" key="9">
    <source>
        <dbReference type="SAM" id="SignalP"/>
    </source>
</evidence>